<dbReference type="RefSeq" id="WP_017393305.1">
    <property type="nucleotide sequence ID" value="NZ_JADWNT010000011.1"/>
</dbReference>
<dbReference type="AlphaFoldDB" id="A0AB36M4D2"/>
<evidence type="ECO:0000313" key="2">
    <source>
        <dbReference type="EMBL" id="OTL99498.1"/>
    </source>
</evidence>
<name>A0AB36M4D2_ACINO</name>
<dbReference type="Proteomes" id="UP000194767">
    <property type="component" value="Unassembled WGS sequence"/>
</dbReference>
<organism evidence="2 3">
    <name type="scientific">Acinetobacter nosocomialis</name>
    <dbReference type="NCBI Taxonomy" id="106654"/>
    <lineage>
        <taxon>Bacteria</taxon>
        <taxon>Pseudomonadati</taxon>
        <taxon>Pseudomonadota</taxon>
        <taxon>Gammaproteobacteria</taxon>
        <taxon>Moraxellales</taxon>
        <taxon>Moraxellaceae</taxon>
        <taxon>Acinetobacter</taxon>
        <taxon>Acinetobacter calcoaceticus/baumannii complex</taxon>
    </lineage>
</organism>
<gene>
    <name evidence="2" type="ORF">B9X58_05275</name>
</gene>
<dbReference type="EMBL" id="NGDO01000023">
    <property type="protein sequence ID" value="OTL99498.1"/>
    <property type="molecule type" value="Genomic_DNA"/>
</dbReference>
<keyword evidence="1" id="KW-0812">Transmembrane</keyword>
<feature type="transmembrane region" description="Helical" evidence="1">
    <location>
        <begin position="12"/>
        <end position="30"/>
    </location>
</feature>
<feature type="transmembrane region" description="Helical" evidence="1">
    <location>
        <begin position="152"/>
        <end position="169"/>
    </location>
</feature>
<evidence type="ECO:0000256" key="1">
    <source>
        <dbReference type="SAM" id="Phobius"/>
    </source>
</evidence>
<feature type="transmembrane region" description="Helical" evidence="1">
    <location>
        <begin position="79"/>
        <end position="98"/>
    </location>
</feature>
<evidence type="ECO:0000313" key="3">
    <source>
        <dbReference type="Proteomes" id="UP000194767"/>
    </source>
</evidence>
<comment type="caution">
    <text evidence="2">The sequence shown here is derived from an EMBL/GenBank/DDBJ whole genome shotgun (WGS) entry which is preliminary data.</text>
</comment>
<accession>A0AB36M4D2</accession>
<feature type="transmembrane region" description="Helical" evidence="1">
    <location>
        <begin position="110"/>
        <end position="132"/>
    </location>
</feature>
<reference evidence="2 3" key="1">
    <citation type="submission" date="2017-05" db="EMBL/GenBank/DDBJ databases">
        <authorList>
            <person name="Kreiswirth B."/>
            <person name="Manca C."/>
            <person name="Chen L."/>
            <person name="Evans S."/>
            <person name="Fowler V."/>
            <person name="Patel R."/>
            <person name="Chambers H."/>
            <person name="Bonomo R."/>
            <person name="Paul V."/>
            <person name="Sankar J."/>
            <person name="Gaind R."/>
            <person name="Ray P."/>
            <person name="Gautam V."/>
            <person name="Biswal M."/>
            <person name="Datta S."/>
            <person name="Walia K."/>
            <person name="Adams M."/>
            <person name="Nelson K."/>
            <person name="Sutton G."/>
            <person name="Fouts D."/>
            <person name="Hujer K."/>
            <person name="Hujer A."/>
        </authorList>
    </citation>
    <scope>NUCLEOTIDE SEQUENCE [LARGE SCALE GENOMIC DNA]</scope>
    <source>
        <strain evidence="2 3">PR324</strain>
    </source>
</reference>
<evidence type="ECO:0008006" key="4">
    <source>
        <dbReference type="Google" id="ProtNLM"/>
    </source>
</evidence>
<proteinExistence type="predicted"/>
<feature type="transmembrane region" description="Helical" evidence="1">
    <location>
        <begin position="42"/>
        <end position="67"/>
    </location>
</feature>
<keyword evidence="1" id="KW-0472">Membrane</keyword>
<keyword evidence="1" id="KW-1133">Transmembrane helix</keyword>
<sequence length="170" mass="20148">MIKNMDSFKLSYVYFFPVAFFPFLNIYQFRNDPDIKSWLFRNLLVSFIVILIPLFLTLSMMITKVLYRDQDKNTEYRSIGLGLLCCTFLTGSNYYQFQKFTVGTDLSIDYYRMAIMMSFLIACFISSLYFILKYKKYSQKQSVNFNVKTIRFMASTAIPFFISVTTFFVV</sequence>
<protein>
    <recommendedName>
        <fullName evidence="4">DUF1705 domain-containing protein</fullName>
    </recommendedName>
</protein>